<keyword evidence="16" id="KW-1185">Reference proteome</keyword>
<dbReference type="GO" id="GO:0071949">
    <property type="term" value="F:FAD binding"/>
    <property type="evidence" value="ECO:0007669"/>
    <property type="project" value="TreeGrafter"/>
</dbReference>
<dbReference type="PANTHER" id="PTHR31457">
    <property type="entry name" value="METHYLMALONIC ACIDURIA AND HOMOCYSTINURIA TYPE C PROTEIN"/>
    <property type="match status" value="1"/>
</dbReference>
<keyword evidence="8" id="KW-0288">FMN</keyword>
<keyword evidence="5" id="KW-0963">Cytoplasm</keyword>
<keyword evidence="9" id="KW-0677">Repeat</keyword>
<dbReference type="PANTHER" id="PTHR31457:SF2">
    <property type="entry name" value="CYANOCOBALAMIN REDUCTASE _ ALKYLCOBALAMIN DEALKYLASE"/>
    <property type="match status" value="1"/>
</dbReference>
<dbReference type="InterPro" id="IPR001202">
    <property type="entry name" value="WW_dom"/>
</dbReference>
<sequence>DSTASVSSELKPPCAVTSAAFEEEDSAADLTAAARPESPAVEFPLPPGWSVDWTVRGRKYYIDHVNRATSWSHPLAKESLPSGWERIESQDKGIYYVKAKFTFEVASEEAVPGEVAMADLESFLAVYFKAPPEYDAKIQWQLFSQGELERSAELLTRLAKEETEAIVSAYERYRVALVTQMLWRNSAATAAASPSTSGVSAAAASRRLELHADPHRYSSAEVPGLTEAQRRLDKSGFECRPFLVGWYNSLVEPVFRLTAADGSDLPDNAVALCVLSRPDMFELCLLPRLAQQVGESGDEIDHRDPIDTACSLAIRSALDCLSEADARCRQRLLIFDYDIQPGSRAPRVLVQTAGHVSGCAHFYPSRRDTEGDTDRLLYGASLHPVHGGWFGFRAVAVLPDLRLPDLPRPSGTADPLCGRPDLELDFLRKFNGNWRDNLWRDCLPAGRPARIYAPEFVEYLNTRPSQRSALVQQWRSEGRLIKAGLARCQRQAYISASAFRSRPCAPLLRS</sequence>
<keyword evidence="11" id="KW-0521">NADP</keyword>
<dbReference type="SUPFAM" id="SSF51045">
    <property type="entry name" value="WW domain"/>
    <property type="match status" value="1"/>
</dbReference>
<evidence type="ECO:0000256" key="1">
    <source>
        <dbReference type="ARBA" id="ARBA00001917"/>
    </source>
</evidence>
<dbReference type="GO" id="GO:0032451">
    <property type="term" value="F:demethylase activity"/>
    <property type="evidence" value="ECO:0007669"/>
    <property type="project" value="TreeGrafter"/>
</dbReference>
<feature type="domain" description="SARAH" evidence="15">
    <location>
        <begin position="137"/>
        <end position="184"/>
    </location>
</feature>
<evidence type="ECO:0000256" key="11">
    <source>
        <dbReference type="ARBA" id="ARBA00022857"/>
    </source>
</evidence>
<dbReference type="GO" id="GO:0033787">
    <property type="term" value="F:cyanocobalamin reductase (cyanide-eliminating) (NADP+) activity"/>
    <property type="evidence" value="ECO:0007669"/>
    <property type="project" value="TreeGrafter"/>
</dbReference>
<keyword evidence="12" id="KW-0560">Oxidoreductase</keyword>
<evidence type="ECO:0000256" key="13">
    <source>
        <dbReference type="ARBA" id="ARBA00031313"/>
    </source>
</evidence>
<evidence type="ECO:0000256" key="3">
    <source>
        <dbReference type="ARBA" id="ARBA00004496"/>
    </source>
</evidence>
<evidence type="ECO:0000256" key="12">
    <source>
        <dbReference type="ARBA" id="ARBA00023002"/>
    </source>
</evidence>
<dbReference type="InterPro" id="IPR032037">
    <property type="entry name" value="MMACHC"/>
</dbReference>
<feature type="domain" description="WW" evidence="14">
    <location>
        <begin position="43"/>
        <end position="76"/>
    </location>
</feature>
<evidence type="ECO:0000256" key="9">
    <source>
        <dbReference type="ARBA" id="ARBA00022737"/>
    </source>
</evidence>
<evidence type="ECO:0000256" key="6">
    <source>
        <dbReference type="ARBA" id="ARBA00022553"/>
    </source>
</evidence>
<evidence type="ECO:0000313" key="16">
    <source>
        <dbReference type="Proteomes" id="UP000095280"/>
    </source>
</evidence>
<dbReference type="Pfam" id="PF16690">
    <property type="entry name" value="MMACHC"/>
    <property type="match status" value="1"/>
</dbReference>
<evidence type="ECO:0000256" key="7">
    <source>
        <dbReference type="ARBA" id="ARBA00022630"/>
    </source>
</evidence>
<evidence type="ECO:0000256" key="4">
    <source>
        <dbReference type="ARBA" id="ARBA00007762"/>
    </source>
</evidence>
<dbReference type="CDD" id="cd21433">
    <property type="entry name" value="SARAH_Sav"/>
    <property type="match status" value="1"/>
</dbReference>
<evidence type="ECO:0000256" key="10">
    <source>
        <dbReference type="ARBA" id="ARBA00022827"/>
    </source>
</evidence>
<accession>A0A1I8IZT4</accession>
<dbReference type="InterPro" id="IPR036020">
    <property type="entry name" value="WW_dom_sf"/>
</dbReference>
<evidence type="ECO:0000256" key="5">
    <source>
        <dbReference type="ARBA" id="ARBA00022490"/>
    </source>
</evidence>
<dbReference type="GO" id="GO:0035329">
    <property type="term" value="P:hippo signaling"/>
    <property type="evidence" value="ECO:0007669"/>
    <property type="project" value="UniProtKB-ARBA"/>
</dbReference>
<evidence type="ECO:0000313" key="17">
    <source>
        <dbReference type="WBParaSite" id="maker-uti_cns_0032811-snap-gene-0.2-mRNA-1"/>
    </source>
</evidence>
<dbReference type="AlphaFoldDB" id="A0A1I8IZT4"/>
<evidence type="ECO:0000256" key="2">
    <source>
        <dbReference type="ARBA" id="ARBA00001974"/>
    </source>
</evidence>
<dbReference type="PROSITE" id="PS50020">
    <property type="entry name" value="WW_DOMAIN_2"/>
    <property type="match status" value="1"/>
</dbReference>
<reference evidence="17" key="1">
    <citation type="submission" date="2016-11" db="UniProtKB">
        <authorList>
            <consortium name="WormBaseParasite"/>
        </authorList>
    </citation>
    <scope>IDENTIFICATION</scope>
</reference>
<dbReference type="CDD" id="cd00201">
    <property type="entry name" value="WW"/>
    <property type="match status" value="1"/>
</dbReference>
<proteinExistence type="inferred from homology"/>
<dbReference type="WBParaSite" id="maker-uti_cns_0032811-snap-gene-0.2-mRNA-1">
    <property type="protein sequence ID" value="maker-uti_cns_0032811-snap-gene-0.2-mRNA-1"/>
    <property type="gene ID" value="maker-uti_cns_0032811-snap-gene-0.2"/>
</dbReference>
<dbReference type="PROSITE" id="PS01159">
    <property type="entry name" value="WW_DOMAIN_1"/>
    <property type="match status" value="1"/>
</dbReference>
<dbReference type="InterPro" id="IPR011524">
    <property type="entry name" value="SARAH_dom"/>
</dbReference>
<comment type="cofactor">
    <cofactor evidence="1">
        <name>FMN</name>
        <dbReference type="ChEBI" id="CHEBI:58210"/>
    </cofactor>
</comment>
<dbReference type="GO" id="GO:0009235">
    <property type="term" value="P:cobalamin metabolic process"/>
    <property type="evidence" value="ECO:0007669"/>
    <property type="project" value="TreeGrafter"/>
</dbReference>
<dbReference type="Pfam" id="PF00397">
    <property type="entry name" value="WW"/>
    <property type="match status" value="1"/>
</dbReference>
<comment type="subcellular location">
    <subcellularLocation>
        <location evidence="3">Cytoplasm</location>
    </subcellularLocation>
</comment>
<evidence type="ECO:0000259" key="14">
    <source>
        <dbReference type="PROSITE" id="PS50020"/>
    </source>
</evidence>
<protein>
    <recommendedName>
        <fullName evidence="13">Cyanocobalamin reductase (cyanide-eliminating)</fullName>
    </recommendedName>
</protein>
<keyword evidence="7" id="KW-0285">Flavoprotein</keyword>
<name>A0A1I8IZT4_9PLAT</name>
<evidence type="ECO:0000256" key="8">
    <source>
        <dbReference type="ARBA" id="ARBA00022643"/>
    </source>
</evidence>
<evidence type="ECO:0000259" key="15">
    <source>
        <dbReference type="PROSITE" id="PS50951"/>
    </source>
</evidence>
<organism evidence="16 17">
    <name type="scientific">Macrostomum lignano</name>
    <dbReference type="NCBI Taxonomy" id="282301"/>
    <lineage>
        <taxon>Eukaryota</taxon>
        <taxon>Metazoa</taxon>
        <taxon>Spiralia</taxon>
        <taxon>Lophotrochozoa</taxon>
        <taxon>Platyhelminthes</taxon>
        <taxon>Rhabditophora</taxon>
        <taxon>Macrostomorpha</taxon>
        <taxon>Macrostomida</taxon>
        <taxon>Macrostomidae</taxon>
        <taxon>Macrostomum</taxon>
    </lineage>
</organism>
<dbReference type="Gene3D" id="2.20.70.10">
    <property type="match status" value="1"/>
</dbReference>
<comment type="similarity">
    <text evidence="4">Belongs to the MMACHC family.</text>
</comment>
<dbReference type="Proteomes" id="UP000095280">
    <property type="component" value="Unplaced"/>
</dbReference>
<comment type="cofactor">
    <cofactor evidence="2">
        <name>FAD</name>
        <dbReference type="ChEBI" id="CHEBI:57692"/>
    </cofactor>
</comment>
<dbReference type="PROSITE" id="PS50951">
    <property type="entry name" value="SARAH"/>
    <property type="match status" value="1"/>
</dbReference>
<keyword evidence="10" id="KW-0274">FAD</keyword>
<dbReference type="CDD" id="cd12959">
    <property type="entry name" value="MMACHC-like"/>
    <property type="match status" value="1"/>
</dbReference>
<dbReference type="SMART" id="SM00456">
    <property type="entry name" value="WW"/>
    <property type="match status" value="2"/>
</dbReference>
<keyword evidence="6" id="KW-0597">Phosphoprotein</keyword>
<dbReference type="GO" id="GO:0005737">
    <property type="term" value="C:cytoplasm"/>
    <property type="evidence" value="ECO:0007669"/>
    <property type="project" value="UniProtKB-SubCell"/>
</dbReference>
<dbReference type="FunFam" id="2.20.70.10:FF:000035">
    <property type="entry name" value="Salvador homolog 1 (Drosophila)"/>
    <property type="match status" value="1"/>
</dbReference>